<reference evidence="10" key="1">
    <citation type="journal article" date="2017" name="Genome Biol.">
        <title>Comparative genomics reveals high biological diversity and specific adaptations in the industrially and medically important fungal genus Aspergillus.</title>
        <authorList>
            <person name="de Vries R.P."/>
            <person name="Riley R."/>
            <person name="Wiebenga A."/>
            <person name="Aguilar-Osorio G."/>
            <person name="Amillis S."/>
            <person name="Uchima C.A."/>
            <person name="Anderluh G."/>
            <person name="Asadollahi M."/>
            <person name="Askin M."/>
            <person name="Barry K."/>
            <person name="Battaglia E."/>
            <person name="Bayram O."/>
            <person name="Benocci T."/>
            <person name="Braus-Stromeyer S.A."/>
            <person name="Caldana C."/>
            <person name="Canovas D."/>
            <person name="Cerqueira G.C."/>
            <person name="Chen F."/>
            <person name="Chen W."/>
            <person name="Choi C."/>
            <person name="Clum A."/>
            <person name="Dos Santos R.A."/>
            <person name="Damasio A.R."/>
            <person name="Diallinas G."/>
            <person name="Emri T."/>
            <person name="Fekete E."/>
            <person name="Flipphi M."/>
            <person name="Freyberg S."/>
            <person name="Gallo A."/>
            <person name="Gournas C."/>
            <person name="Habgood R."/>
            <person name="Hainaut M."/>
            <person name="Harispe M.L."/>
            <person name="Henrissat B."/>
            <person name="Hilden K.S."/>
            <person name="Hope R."/>
            <person name="Hossain A."/>
            <person name="Karabika E."/>
            <person name="Karaffa L."/>
            <person name="Karanyi Z."/>
            <person name="Krasevec N."/>
            <person name="Kuo A."/>
            <person name="Kusch H."/>
            <person name="LaButti K."/>
            <person name="Lagendijk E.L."/>
            <person name="Lapidus A."/>
            <person name="Levasseur A."/>
            <person name="Lindquist E."/>
            <person name="Lipzen A."/>
            <person name="Logrieco A.F."/>
            <person name="MacCabe A."/>
            <person name="Maekelae M.R."/>
            <person name="Malavazi I."/>
            <person name="Melin P."/>
            <person name="Meyer V."/>
            <person name="Mielnichuk N."/>
            <person name="Miskei M."/>
            <person name="Molnar A.P."/>
            <person name="Mule G."/>
            <person name="Ngan C.Y."/>
            <person name="Orejas M."/>
            <person name="Orosz E."/>
            <person name="Ouedraogo J.P."/>
            <person name="Overkamp K.M."/>
            <person name="Park H.-S."/>
            <person name="Perrone G."/>
            <person name="Piumi F."/>
            <person name="Punt P.J."/>
            <person name="Ram A.F."/>
            <person name="Ramon A."/>
            <person name="Rauscher S."/>
            <person name="Record E."/>
            <person name="Riano-Pachon D.M."/>
            <person name="Robert V."/>
            <person name="Roehrig J."/>
            <person name="Ruller R."/>
            <person name="Salamov A."/>
            <person name="Salih N.S."/>
            <person name="Samson R.A."/>
            <person name="Sandor E."/>
            <person name="Sanguinetti M."/>
            <person name="Schuetze T."/>
            <person name="Sepcic K."/>
            <person name="Shelest E."/>
            <person name="Sherlock G."/>
            <person name="Sophianopoulou V."/>
            <person name="Squina F.M."/>
            <person name="Sun H."/>
            <person name="Susca A."/>
            <person name="Todd R.B."/>
            <person name="Tsang A."/>
            <person name="Unkles S.E."/>
            <person name="van de Wiele N."/>
            <person name="van Rossen-Uffink D."/>
            <person name="Oliveira J.V."/>
            <person name="Vesth T.C."/>
            <person name="Visser J."/>
            <person name="Yu J.-H."/>
            <person name="Zhou M."/>
            <person name="Andersen M.R."/>
            <person name="Archer D.B."/>
            <person name="Baker S.E."/>
            <person name="Benoit I."/>
            <person name="Brakhage A.A."/>
            <person name="Braus G.H."/>
            <person name="Fischer R."/>
            <person name="Frisvad J.C."/>
            <person name="Goldman G.H."/>
            <person name="Houbraken J."/>
            <person name="Oakley B."/>
            <person name="Pocsi I."/>
            <person name="Scazzocchio C."/>
            <person name="Seiboth B."/>
            <person name="vanKuyk P.A."/>
            <person name="Wortman J."/>
            <person name="Dyer P.S."/>
            <person name="Grigoriev I.V."/>
        </authorList>
    </citation>
    <scope>NUCLEOTIDE SEQUENCE [LARGE SCALE GENOMIC DNA]</scope>
    <source>
        <strain evidence="10">CBS 593.65</strain>
    </source>
</reference>
<evidence type="ECO:0000259" key="8">
    <source>
        <dbReference type="Pfam" id="PF08546"/>
    </source>
</evidence>
<dbReference type="GeneID" id="63765828"/>
<dbReference type="SUPFAM" id="SSF51735">
    <property type="entry name" value="NAD(P)-binding Rossmann-fold domains"/>
    <property type="match status" value="1"/>
</dbReference>
<dbReference type="InterPro" id="IPR036291">
    <property type="entry name" value="NAD(P)-bd_dom_sf"/>
</dbReference>
<gene>
    <name evidence="9" type="ORF">ASPSYDRAFT_59800</name>
</gene>
<keyword evidence="4 6" id="KW-0560">Oxidoreductase</keyword>
<evidence type="ECO:0000256" key="4">
    <source>
        <dbReference type="ARBA" id="ARBA00023002"/>
    </source>
</evidence>
<dbReference type="PANTHER" id="PTHR43765">
    <property type="entry name" value="2-DEHYDROPANTOATE 2-REDUCTASE-RELATED"/>
    <property type="match status" value="1"/>
</dbReference>
<evidence type="ECO:0000256" key="5">
    <source>
        <dbReference type="ARBA" id="ARBA00032024"/>
    </source>
</evidence>
<name>A0A1L9TAR2_9EURO</name>
<dbReference type="STRING" id="1036612.A0A1L9TAR2"/>
<sequence length="341" mass="37057">MSTPNHRIYILGLGSIGTLVAHSLLSGPNPPPVALLVHRADLYHELSTGRKLGLRLGEAGELQEQGGFDTELPGTSSSSEPIYNLIVTVKAPATVSALEPIKHRLGSHSTICFLQNGLGQIENLNEKLFPDSSTRPTYMFGIMRLGVYLKSSTEAILASPNGSISVGLVGSEPSPRSSQHQVLLEALLKSPVLGCEELQWSDLLQMQLSKLASNCIINPLTAILDVRNGRINENADIQPLRRRILEEVSNVFESLPEVQSLPAGRASFSVDSLEAVARDTTEKTAQNSSSMREDIRKGRSTEIEYINGWIVKRGKELGIDCVANSMVTQLVLAKSSEKMHQ</sequence>
<dbReference type="InterPro" id="IPR050838">
    <property type="entry name" value="Ketopantoate_reductase"/>
</dbReference>
<evidence type="ECO:0000256" key="3">
    <source>
        <dbReference type="ARBA" id="ARBA00022857"/>
    </source>
</evidence>
<organism evidence="9 10">
    <name type="scientific">Aspergillus sydowii CBS 593.65</name>
    <dbReference type="NCBI Taxonomy" id="1036612"/>
    <lineage>
        <taxon>Eukaryota</taxon>
        <taxon>Fungi</taxon>
        <taxon>Dikarya</taxon>
        <taxon>Ascomycota</taxon>
        <taxon>Pezizomycotina</taxon>
        <taxon>Eurotiomycetes</taxon>
        <taxon>Eurotiomycetidae</taxon>
        <taxon>Eurotiales</taxon>
        <taxon>Aspergillaceae</taxon>
        <taxon>Aspergillus</taxon>
        <taxon>Aspergillus subgen. Nidulantes</taxon>
    </lineage>
</organism>
<dbReference type="EMBL" id="KV878590">
    <property type="protein sequence ID" value="OJJ56506.1"/>
    <property type="molecule type" value="Genomic_DNA"/>
</dbReference>
<feature type="domain" description="Ketopantoate reductase C-terminal" evidence="8">
    <location>
        <begin position="202"/>
        <end position="334"/>
    </location>
</feature>
<protein>
    <recommendedName>
        <fullName evidence="2 6">2-dehydropantoate 2-reductase</fullName>
        <ecNumber evidence="2 6">1.1.1.169</ecNumber>
    </recommendedName>
    <alternativeName>
        <fullName evidence="5 6">Ketopantoate reductase</fullName>
    </alternativeName>
</protein>
<dbReference type="OrthoDB" id="73846at2759"/>
<dbReference type="EC" id="1.1.1.169" evidence="2 6"/>
<dbReference type="SUPFAM" id="SSF48179">
    <property type="entry name" value="6-phosphogluconate dehydrogenase C-terminal domain-like"/>
    <property type="match status" value="1"/>
</dbReference>
<evidence type="ECO:0000256" key="6">
    <source>
        <dbReference type="RuleBase" id="RU362068"/>
    </source>
</evidence>
<keyword evidence="10" id="KW-1185">Reference proteome</keyword>
<accession>A0A1L9TAR2</accession>
<evidence type="ECO:0000256" key="1">
    <source>
        <dbReference type="ARBA" id="ARBA00007870"/>
    </source>
</evidence>
<keyword evidence="3 6" id="KW-0521">NADP</keyword>
<dbReference type="NCBIfam" id="TIGR00745">
    <property type="entry name" value="apbA_panE"/>
    <property type="match status" value="1"/>
</dbReference>
<dbReference type="InterPro" id="IPR013332">
    <property type="entry name" value="KPR_N"/>
</dbReference>
<dbReference type="AlphaFoldDB" id="A0A1L9TAR2"/>
<dbReference type="VEuPathDB" id="FungiDB:ASPSYDRAFT_59800"/>
<evidence type="ECO:0000259" key="7">
    <source>
        <dbReference type="Pfam" id="PF02558"/>
    </source>
</evidence>
<comment type="similarity">
    <text evidence="1 6">Belongs to the ketopantoate reductase family.</text>
</comment>
<dbReference type="GO" id="GO:0050661">
    <property type="term" value="F:NADP binding"/>
    <property type="evidence" value="ECO:0007669"/>
    <property type="project" value="TreeGrafter"/>
</dbReference>
<dbReference type="Pfam" id="PF08546">
    <property type="entry name" value="ApbA_C"/>
    <property type="match status" value="1"/>
</dbReference>
<evidence type="ECO:0000256" key="2">
    <source>
        <dbReference type="ARBA" id="ARBA00013014"/>
    </source>
</evidence>
<evidence type="ECO:0000313" key="9">
    <source>
        <dbReference type="EMBL" id="OJJ56506.1"/>
    </source>
</evidence>
<dbReference type="InterPro" id="IPR008927">
    <property type="entry name" value="6-PGluconate_DH-like_C_sf"/>
</dbReference>
<dbReference type="Proteomes" id="UP000184356">
    <property type="component" value="Unassembled WGS sequence"/>
</dbReference>
<dbReference type="RefSeq" id="XP_040700312.1">
    <property type="nucleotide sequence ID" value="XM_040849755.1"/>
</dbReference>
<dbReference type="GO" id="GO:0015940">
    <property type="term" value="P:pantothenate biosynthetic process"/>
    <property type="evidence" value="ECO:0007669"/>
    <property type="project" value="InterPro"/>
</dbReference>
<dbReference type="PANTHER" id="PTHR43765:SF2">
    <property type="entry name" value="2-DEHYDROPANTOATE 2-REDUCTASE"/>
    <property type="match status" value="1"/>
</dbReference>
<dbReference type="InterPro" id="IPR013752">
    <property type="entry name" value="KPA_reductase"/>
</dbReference>
<dbReference type="Gene3D" id="1.10.1040.10">
    <property type="entry name" value="N-(1-d-carboxylethyl)-l-norvaline Dehydrogenase, domain 2"/>
    <property type="match status" value="1"/>
</dbReference>
<dbReference type="Gene3D" id="3.40.50.720">
    <property type="entry name" value="NAD(P)-binding Rossmann-like Domain"/>
    <property type="match status" value="1"/>
</dbReference>
<dbReference type="GO" id="GO:0005739">
    <property type="term" value="C:mitochondrion"/>
    <property type="evidence" value="ECO:0007669"/>
    <property type="project" value="TreeGrafter"/>
</dbReference>
<dbReference type="Pfam" id="PF02558">
    <property type="entry name" value="ApbA"/>
    <property type="match status" value="1"/>
</dbReference>
<evidence type="ECO:0000313" key="10">
    <source>
        <dbReference type="Proteomes" id="UP000184356"/>
    </source>
</evidence>
<feature type="domain" description="Ketopantoate reductase N-terminal" evidence="7">
    <location>
        <begin position="8"/>
        <end position="168"/>
    </location>
</feature>
<dbReference type="GO" id="GO:0008677">
    <property type="term" value="F:2-dehydropantoate 2-reductase activity"/>
    <property type="evidence" value="ECO:0007669"/>
    <property type="project" value="UniProtKB-EC"/>
</dbReference>
<comment type="catalytic activity">
    <reaction evidence="6">
        <text>(R)-pantoate + NADP(+) = 2-dehydropantoate + NADPH + H(+)</text>
        <dbReference type="Rhea" id="RHEA:16233"/>
        <dbReference type="ChEBI" id="CHEBI:11561"/>
        <dbReference type="ChEBI" id="CHEBI:15378"/>
        <dbReference type="ChEBI" id="CHEBI:15980"/>
        <dbReference type="ChEBI" id="CHEBI:57783"/>
        <dbReference type="ChEBI" id="CHEBI:58349"/>
        <dbReference type="EC" id="1.1.1.169"/>
    </reaction>
</comment>
<proteinExistence type="inferred from homology"/>
<dbReference type="InterPro" id="IPR013328">
    <property type="entry name" value="6PGD_dom2"/>
</dbReference>
<comment type="function">
    <text evidence="6">Catalyzes the NADPH-dependent reduction of ketopantoate into pantoic acid.</text>
</comment>
<dbReference type="InterPro" id="IPR003710">
    <property type="entry name" value="ApbA"/>
</dbReference>